<name>A0A7Z2NZB5_9SPHN</name>
<reference evidence="2 3" key="1">
    <citation type="submission" date="2020-01" db="EMBL/GenBank/DDBJ databases">
        <title>Sphingomonas sp. C33 whole genome sequece.</title>
        <authorList>
            <person name="Park C."/>
        </authorList>
    </citation>
    <scope>NUCLEOTIDE SEQUENCE [LARGE SCALE GENOMIC DNA]</scope>
    <source>
        <strain evidence="2 3">C33</strain>
        <plasmid evidence="3">pc33</plasmid>
    </source>
</reference>
<feature type="region of interest" description="Disordered" evidence="1">
    <location>
        <begin position="206"/>
        <end position="227"/>
    </location>
</feature>
<accession>A0A7Z2NZB5</accession>
<dbReference type="KEGG" id="schy:GVO57_14140"/>
<gene>
    <name evidence="2" type="ORF">GVO57_14140</name>
</gene>
<dbReference type="Proteomes" id="UP000464468">
    <property type="component" value="Plasmid pC33"/>
</dbReference>
<keyword evidence="3" id="KW-1185">Reference proteome</keyword>
<geneLocation type="plasmid" evidence="3">
    <name>pc33</name>
</geneLocation>
<organism evidence="2 3">
    <name type="scientific">Sphingomonas changnyeongensis</name>
    <dbReference type="NCBI Taxonomy" id="2698679"/>
    <lineage>
        <taxon>Bacteria</taxon>
        <taxon>Pseudomonadati</taxon>
        <taxon>Pseudomonadota</taxon>
        <taxon>Alphaproteobacteria</taxon>
        <taxon>Sphingomonadales</taxon>
        <taxon>Sphingomonadaceae</taxon>
        <taxon>Sphingomonas</taxon>
    </lineage>
</organism>
<evidence type="ECO:0000256" key="1">
    <source>
        <dbReference type="SAM" id="MobiDB-lite"/>
    </source>
</evidence>
<evidence type="ECO:0000313" key="2">
    <source>
        <dbReference type="EMBL" id="QHL92029.1"/>
    </source>
</evidence>
<protein>
    <submittedName>
        <fullName evidence="2">Uncharacterized protein</fullName>
    </submittedName>
</protein>
<proteinExistence type="predicted"/>
<sequence>MFSKTLPDLEKAIEDFRDRATQAMGSGESDYLPKLEDCTRFLRRQLAVSHPGDPAVSWLITKTVPTRNATTSYYSSISLRAAQRYQAAAVAETDNRAADVGSSVTPEPDLPAVLADRVIGSRFCPSERALTGLREHLLVKARISRGAMTPRRASEVDHAFTAYAWLFFSLHSGWRPPRKLLPDPEHLDWATGTFFLEDKLVHSSTAPTDTAGARRGSSYSPSWKAKM</sequence>
<evidence type="ECO:0000313" key="3">
    <source>
        <dbReference type="Proteomes" id="UP000464468"/>
    </source>
</evidence>
<dbReference type="AlphaFoldDB" id="A0A7Z2NZB5"/>
<keyword evidence="2" id="KW-0614">Plasmid</keyword>
<dbReference type="EMBL" id="CP047896">
    <property type="protein sequence ID" value="QHL92029.1"/>
    <property type="molecule type" value="Genomic_DNA"/>
</dbReference>